<dbReference type="EMBL" id="JAMQOP010000001">
    <property type="protein sequence ID" value="MDS0298832.1"/>
    <property type="molecule type" value="Genomic_DNA"/>
</dbReference>
<name>A0ABU2GDG0_9EURY</name>
<protein>
    <submittedName>
        <fullName evidence="1">DUF5779 family protein</fullName>
    </submittedName>
</protein>
<dbReference type="Pfam" id="PF19091">
    <property type="entry name" value="DUF5779"/>
    <property type="match status" value="1"/>
</dbReference>
<gene>
    <name evidence="1" type="ORF">NDI76_08755</name>
</gene>
<reference evidence="1 2" key="1">
    <citation type="submission" date="2022-06" db="EMBL/GenBank/DDBJ databases">
        <title>Halogeometricum sp. a new haloarchaeum isolate from saline soil.</title>
        <authorList>
            <person name="Strakova D."/>
            <person name="Galisteo C."/>
            <person name="Sanchez-Porro C."/>
            <person name="Ventosa A."/>
        </authorList>
    </citation>
    <scope>NUCLEOTIDE SEQUENCE [LARGE SCALE GENOMIC DNA]</scope>
    <source>
        <strain evidence="1 2">S1BR25-6</strain>
    </source>
</reference>
<dbReference type="InterPro" id="IPR043931">
    <property type="entry name" value="DUF5779"/>
</dbReference>
<evidence type="ECO:0000313" key="1">
    <source>
        <dbReference type="EMBL" id="MDS0298832.1"/>
    </source>
</evidence>
<dbReference type="RefSeq" id="WP_310923627.1">
    <property type="nucleotide sequence ID" value="NZ_JAMQOP010000001.1"/>
</dbReference>
<proteinExistence type="predicted"/>
<sequence>MSDFNLDLSSAEEHLDEEGELTGDVILGVLDGETDPEVWVRAVENGNALFLAVEGDLNELATGFAREIKDMDGQMMHFRRFLVVTPPGVDIDTNRLSS</sequence>
<evidence type="ECO:0000313" key="2">
    <source>
        <dbReference type="Proteomes" id="UP001257060"/>
    </source>
</evidence>
<organism evidence="1 2">
    <name type="scientific">Halogeometricum salsisoli</name>
    <dbReference type="NCBI Taxonomy" id="2950536"/>
    <lineage>
        <taxon>Archaea</taxon>
        <taxon>Methanobacteriati</taxon>
        <taxon>Methanobacteriota</taxon>
        <taxon>Stenosarchaea group</taxon>
        <taxon>Halobacteria</taxon>
        <taxon>Halobacteriales</taxon>
        <taxon>Haloferacaceae</taxon>
        <taxon>Halogeometricum</taxon>
    </lineage>
</organism>
<dbReference type="Proteomes" id="UP001257060">
    <property type="component" value="Unassembled WGS sequence"/>
</dbReference>
<comment type="caution">
    <text evidence="1">The sequence shown here is derived from an EMBL/GenBank/DDBJ whole genome shotgun (WGS) entry which is preliminary data.</text>
</comment>
<accession>A0ABU2GDG0</accession>
<keyword evidence="2" id="KW-1185">Reference proteome</keyword>